<dbReference type="AlphaFoldDB" id="A0A100VXB6"/>
<feature type="domain" description="Beta-lactamase-related" evidence="1">
    <location>
        <begin position="23"/>
        <end position="338"/>
    </location>
</feature>
<dbReference type="Proteomes" id="UP000069620">
    <property type="component" value="Unassembled WGS sequence"/>
</dbReference>
<dbReference type="OrthoDB" id="262125at2"/>
<reference evidence="3" key="2">
    <citation type="submission" date="2016-02" db="EMBL/GenBank/DDBJ databases">
        <title>Draft genome sequence of five rapidly growing Mycobacterium species.</title>
        <authorList>
            <person name="Katahira K."/>
            <person name="Gotou Y."/>
            <person name="Iida K."/>
            <person name="Ogura Y."/>
            <person name="Hayashi T."/>
        </authorList>
    </citation>
    <scope>NUCLEOTIDE SEQUENCE [LARGE SCALE GENOMIC DNA]</scope>
    <source>
        <strain evidence="3">JCM15654</strain>
    </source>
</reference>
<keyword evidence="3" id="KW-1185">Reference proteome</keyword>
<accession>A0A100VXB6</accession>
<name>A0A100VXB6_9MYCO</name>
<evidence type="ECO:0000313" key="3">
    <source>
        <dbReference type="Proteomes" id="UP000069620"/>
    </source>
</evidence>
<gene>
    <name evidence="2" type="ORF">RMCB_1823</name>
</gene>
<evidence type="ECO:0000313" key="2">
    <source>
        <dbReference type="EMBL" id="GAS87727.1"/>
    </source>
</evidence>
<dbReference type="InterPro" id="IPR012338">
    <property type="entry name" value="Beta-lactam/transpept-like"/>
</dbReference>
<dbReference type="EMBL" id="BCSX01000019">
    <property type="protein sequence ID" value="GAS87727.1"/>
    <property type="molecule type" value="Genomic_DNA"/>
</dbReference>
<dbReference type="Pfam" id="PF00144">
    <property type="entry name" value="Beta-lactamase"/>
    <property type="match status" value="1"/>
</dbReference>
<dbReference type="PANTHER" id="PTHR46825:SF9">
    <property type="entry name" value="BETA-LACTAMASE-RELATED DOMAIN-CONTAINING PROTEIN"/>
    <property type="match status" value="1"/>
</dbReference>
<reference evidence="3" key="1">
    <citation type="journal article" date="2016" name="Genome Announc.">
        <title>Draft Genome Sequences of Five Rapidly Growing Mycobacterium Species, M. thermoresistibile, M. fortuitum subsp. acetamidolyticum, M. canariasense, M. brisbanense, and M. novocastrense.</title>
        <authorList>
            <person name="Katahira K."/>
            <person name="Ogura Y."/>
            <person name="Gotoh Y."/>
            <person name="Hayashi T."/>
        </authorList>
    </citation>
    <scope>NUCLEOTIDE SEQUENCE [LARGE SCALE GENOMIC DNA]</scope>
    <source>
        <strain evidence="3">JCM15654</strain>
    </source>
</reference>
<organism evidence="2 3">
    <name type="scientific">Mycolicibacterium brisbanense</name>
    <dbReference type="NCBI Taxonomy" id="146020"/>
    <lineage>
        <taxon>Bacteria</taxon>
        <taxon>Bacillati</taxon>
        <taxon>Actinomycetota</taxon>
        <taxon>Actinomycetes</taxon>
        <taxon>Mycobacteriales</taxon>
        <taxon>Mycobacteriaceae</taxon>
        <taxon>Mycolicibacterium</taxon>
    </lineage>
</organism>
<dbReference type="STRING" id="146020.RMCB_1823"/>
<comment type="caution">
    <text evidence="2">The sequence shown here is derived from an EMBL/GenBank/DDBJ whole genome shotgun (WGS) entry which is preliminary data.</text>
</comment>
<dbReference type="InterPro" id="IPR001466">
    <property type="entry name" value="Beta-lactam-related"/>
</dbReference>
<evidence type="ECO:0000259" key="1">
    <source>
        <dbReference type="Pfam" id="PF00144"/>
    </source>
</evidence>
<sequence>MTSNRPVTLSQLRDVVADVVAGDAGSAVPGIAVGISLRGDSTFLGYGVTSLEDPLPVTEHTIFQIGSISKTFVALLIARLVDAGRLTLDRPVTDVLDDVTVDPRITVRHLLTHSSGVSGDPMIANAPRLLAGNADDTLAVALCELSERPLDFAPGTTWSYSNAGIMLAAAIIERLEGRAYPDLLAERILHPLGMYHSFTTADEAITHRVAAPHADAWVLRDAGWQRHWQLPSWDVPGGGIVSTASDMVAYGDYLLSGKEPAILLSPQFNRGNPGQHFALAWYLDDIGGQRIAWHDGLTTGYCARMTMLLDQRLCMVVLTNSADGERLHRALDRAVVQAVTGVDPWPQPTRLPIDQADFEGDYDAGIYGTIRVTRAADDELQIEAHMRPLEDGQYRLAPLTAQRVVRISDNALMVVAPEAEAGGVIEYRRGPTGRVTHLRIADRLATKG</sequence>
<dbReference type="InterPro" id="IPR050491">
    <property type="entry name" value="AmpC-like"/>
</dbReference>
<dbReference type="SUPFAM" id="SSF56601">
    <property type="entry name" value="beta-lactamase/transpeptidase-like"/>
    <property type="match status" value="1"/>
</dbReference>
<dbReference type="Gene3D" id="3.40.710.10">
    <property type="entry name" value="DD-peptidase/beta-lactamase superfamily"/>
    <property type="match status" value="1"/>
</dbReference>
<dbReference type="PANTHER" id="PTHR46825">
    <property type="entry name" value="D-ALANYL-D-ALANINE-CARBOXYPEPTIDASE/ENDOPEPTIDASE AMPH"/>
    <property type="match status" value="1"/>
</dbReference>
<protein>
    <submittedName>
        <fullName evidence="2">Beta-lactamase</fullName>
    </submittedName>
</protein>
<proteinExistence type="predicted"/>
<dbReference type="RefSeq" id="WP_062828505.1">
    <property type="nucleotide sequence ID" value="NZ_BCSX01000019.1"/>
</dbReference>